<dbReference type="OrthoDB" id="793243at2"/>
<dbReference type="AlphaFoldDB" id="A0A5C1I136"/>
<organism evidence="2 3">
    <name type="scientific">Mucilaginibacter rubeus</name>
    <dbReference type="NCBI Taxonomy" id="2027860"/>
    <lineage>
        <taxon>Bacteria</taxon>
        <taxon>Pseudomonadati</taxon>
        <taxon>Bacteroidota</taxon>
        <taxon>Sphingobacteriia</taxon>
        <taxon>Sphingobacteriales</taxon>
        <taxon>Sphingobacteriaceae</taxon>
        <taxon>Mucilaginibacter</taxon>
    </lineage>
</organism>
<evidence type="ECO:0000313" key="3">
    <source>
        <dbReference type="Proteomes" id="UP000251402"/>
    </source>
</evidence>
<dbReference type="KEGG" id="mrub:DEO27_013475"/>
<feature type="signal peptide" evidence="1">
    <location>
        <begin position="1"/>
        <end position="25"/>
    </location>
</feature>
<dbReference type="RefSeq" id="WP_112574394.1">
    <property type="nucleotide sequence ID" value="NZ_CP043450.1"/>
</dbReference>
<reference evidence="2" key="1">
    <citation type="submission" date="2019-08" db="EMBL/GenBank/DDBJ databases">
        <title>Comparative genome analysis confer to the adaptation heavy metal polluted environment.</title>
        <authorList>
            <person name="Li Y."/>
        </authorList>
    </citation>
    <scope>NUCLEOTIDE SEQUENCE [LARGE SCALE GENOMIC DNA]</scope>
    <source>
        <strain evidence="2">P1</strain>
    </source>
</reference>
<keyword evidence="3" id="KW-1185">Reference proteome</keyword>
<evidence type="ECO:0000313" key="2">
    <source>
        <dbReference type="EMBL" id="QEM10988.1"/>
    </source>
</evidence>
<keyword evidence="1" id="KW-0732">Signal</keyword>
<dbReference type="Proteomes" id="UP000251402">
    <property type="component" value="Chromosome"/>
</dbReference>
<proteinExistence type="predicted"/>
<accession>A0A5C1I136</accession>
<gene>
    <name evidence="2" type="ORF">DEO27_013475</name>
</gene>
<dbReference type="EMBL" id="CP043450">
    <property type="protein sequence ID" value="QEM10988.1"/>
    <property type="molecule type" value="Genomic_DNA"/>
</dbReference>
<feature type="chain" id="PRO_5023118812" evidence="1">
    <location>
        <begin position="26"/>
        <end position="266"/>
    </location>
</feature>
<sequence>MKSTPIVLKYILAAILTFASGVTFAQVRFKQGDEFQRQVITKSNCVLQRGSQNLHVGSVSIVAKTYKVTDASEKGVSFTITTDKLVDTINAMNQNLIYHSGKPADPNSIIQIGLQKIVNSAAVVSVNNKGEITNLKRPVTANDTLLSFAGIQPEHLSPGSTLQFMVDFPVNVTLKKGYSWKATTSSAETNYTVYAINGQTTVVTYKTSVLGGSLNSRINGSILIDNNTGIILKRYSQSVSTGYEMVNGVVYTATRRTAVTEICNKK</sequence>
<name>A0A5C1I136_9SPHI</name>
<evidence type="ECO:0000256" key="1">
    <source>
        <dbReference type="SAM" id="SignalP"/>
    </source>
</evidence>
<protein>
    <submittedName>
        <fullName evidence="2">Uncharacterized protein</fullName>
    </submittedName>
</protein>